<feature type="compositionally biased region" description="Polar residues" evidence="1">
    <location>
        <begin position="33"/>
        <end position="43"/>
    </location>
</feature>
<protein>
    <recommendedName>
        <fullName evidence="3">Transglutaminase-like domain-containing protein</fullName>
    </recommendedName>
</protein>
<feature type="region of interest" description="Disordered" evidence="1">
    <location>
        <begin position="33"/>
        <end position="108"/>
    </location>
</feature>
<evidence type="ECO:0000256" key="2">
    <source>
        <dbReference type="SAM" id="Phobius"/>
    </source>
</evidence>
<accession>A0ABS6DP70</accession>
<dbReference type="Pfam" id="PF13306">
    <property type="entry name" value="LRR_5"/>
    <property type="match status" value="1"/>
</dbReference>
<evidence type="ECO:0000313" key="4">
    <source>
        <dbReference type="EMBL" id="MBU4692124.1"/>
    </source>
</evidence>
<dbReference type="RefSeq" id="WP_216488430.1">
    <property type="nucleotide sequence ID" value="NZ_JAHMHH010000001.1"/>
</dbReference>
<evidence type="ECO:0000259" key="3">
    <source>
        <dbReference type="Pfam" id="PF01841"/>
    </source>
</evidence>
<keyword evidence="5" id="KW-1185">Reference proteome</keyword>
<dbReference type="Pfam" id="PF01841">
    <property type="entry name" value="Transglut_core"/>
    <property type="match status" value="1"/>
</dbReference>
<reference evidence="4" key="1">
    <citation type="submission" date="2021-06" db="EMBL/GenBank/DDBJ databases">
        <title>Novel Mycoplasma species detected in California sea lions (Zalophus californianus) from the USA.</title>
        <authorList>
            <person name="Volokhov D.V."/>
            <person name="Furtak V.A."/>
            <person name="Zagorodnyaya T.A."/>
        </authorList>
    </citation>
    <scope>NUCLEOTIDE SEQUENCE [LARGE SCALE GENOMIC DNA]</scope>
    <source>
        <strain evidence="4">CSL 5346</strain>
    </source>
</reference>
<name>A0ABS6DP70_9MOLU</name>
<feature type="transmembrane region" description="Helical" evidence="2">
    <location>
        <begin position="7"/>
        <end position="29"/>
    </location>
</feature>
<comment type="caution">
    <text evidence="4">The sequence shown here is derived from an EMBL/GenBank/DDBJ whole genome shotgun (WGS) entry which is preliminary data.</text>
</comment>
<keyword evidence="2" id="KW-0812">Transmembrane</keyword>
<evidence type="ECO:0000313" key="5">
    <source>
        <dbReference type="Proteomes" id="UP000718793"/>
    </source>
</evidence>
<feature type="domain" description="Transglutaminase-like" evidence="3">
    <location>
        <begin position="288"/>
        <end position="384"/>
    </location>
</feature>
<dbReference type="InterPro" id="IPR026906">
    <property type="entry name" value="LRR_5"/>
</dbReference>
<organism evidence="4 5">
    <name type="scientific">Mycoplasma zalophi</name>
    <dbReference type="NCBI Taxonomy" id="191287"/>
    <lineage>
        <taxon>Bacteria</taxon>
        <taxon>Bacillati</taxon>
        <taxon>Mycoplasmatota</taxon>
        <taxon>Mollicutes</taxon>
        <taxon>Mycoplasmataceae</taxon>
        <taxon>Mycoplasma</taxon>
    </lineage>
</organism>
<sequence>MKKSSKIILLSTSIPITIAVASVGTYYGVINSSQTNKNTSEQTYSEKDDSKQNSIKEITKPEPTNTEGTKENVSDKTTGTKNINSEEANNQNNDQKTETNTENDSENLKKQVNDSYKNFFDEQQRFLNLYQASKAENTKYKYEFLFDEMDKIIENFDQLEKPIKYDEQELNTYKKAFSFLHDKFSKMEQLKSNLSTQQDTQPEYYSENFNKNNIKKDDNNFQNNYNNYPELEAIEKSTNNQNNNFNPERAFMNSQALKFIDLAKSNIRDFDENNYTNEQKKKLTAFLQDTIIKGEKDKSTQIRLVFDWIRKHVRYAKQPNQAKLNPFLVKEYLYAVCGGYSILYKAFLDLLNIKSIMVIGWSSAGAHQWNAILDPKTQQWFFSDATWGVVSEKYFKLDPKEISNDHMVERVLSLDHLQDNIKYEYWNGLSVKNSLVNNPNIPDKLNDIIVENISDSILNNDKIHTLRVPRFVKNIEYAGTRGIHDFEVVKDNNFFSSQNGLLYSKNFKKLLMTPKNSEEEFIVIPKETVALNDGKELFESPFVKSIEVESGNFALASYKGVLYNNDFSQMLSIPSGLTDLIVHSRVKFQGQEISFKDNIKTVILNEGIATIEDFTFNNLKNLEFVLIPSTIKEIKDNAFWQINDITLKTHEYNKYVEEFAKNHKFKYEIINSN</sequence>
<gene>
    <name evidence="4" type="ORF">KQ875_00735</name>
</gene>
<dbReference type="Proteomes" id="UP000718793">
    <property type="component" value="Unassembled WGS sequence"/>
</dbReference>
<keyword evidence="2" id="KW-0472">Membrane</keyword>
<dbReference type="EMBL" id="JAHMHH010000001">
    <property type="protein sequence ID" value="MBU4692124.1"/>
    <property type="molecule type" value="Genomic_DNA"/>
</dbReference>
<feature type="compositionally biased region" description="Low complexity" evidence="1">
    <location>
        <begin position="82"/>
        <end position="93"/>
    </location>
</feature>
<keyword evidence="2" id="KW-1133">Transmembrane helix</keyword>
<proteinExistence type="predicted"/>
<feature type="compositionally biased region" description="Polar residues" evidence="1">
    <location>
        <begin position="52"/>
        <end position="67"/>
    </location>
</feature>
<dbReference type="InterPro" id="IPR002931">
    <property type="entry name" value="Transglutaminase-like"/>
</dbReference>
<evidence type="ECO:0000256" key="1">
    <source>
        <dbReference type="SAM" id="MobiDB-lite"/>
    </source>
</evidence>